<accession>A0A6A4IGH0</accession>
<proteinExistence type="predicted"/>
<reference evidence="1" key="1">
    <citation type="journal article" date="2019" name="Environ. Microbiol.">
        <title>Fungal ecological strategies reflected in gene transcription - a case study of two litter decomposers.</title>
        <authorList>
            <person name="Barbi F."/>
            <person name="Kohler A."/>
            <person name="Barry K."/>
            <person name="Baskaran P."/>
            <person name="Daum C."/>
            <person name="Fauchery L."/>
            <person name="Ihrmark K."/>
            <person name="Kuo A."/>
            <person name="LaButti K."/>
            <person name="Lipzen A."/>
            <person name="Morin E."/>
            <person name="Grigoriev I.V."/>
            <person name="Henrissat B."/>
            <person name="Lindahl B."/>
            <person name="Martin F."/>
        </authorList>
    </citation>
    <scope>NUCLEOTIDE SEQUENCE</scope>
    <source>
        <strain evidence="1">JB14</strain>
    </source>
</reference>
<feature type="non-terminal residue" evidence="1">
    <location>
        <position position="180"/>
    </location>
</feature>
<dbReference type="OrthoDB" id="3247165at2759"/>
<sequence length="180" mass="20239">RRGKGSNRKQKEMSETMQNILWKIRPGCTKSIPGILKLCIGIPVMLKFNQATELCMTNGQPGHVAGWTSTKNEKGQEVLEVVFVKLHKPASDIQIPGLEKNVVPVTRRDFKIKVKCPNGEEVTINQNQVPIVLNFGMTDYNSQGHTLQYNLVNLQYANKFQGVYISLSRSSSHKVILTMQ</sequence>
<dbReference type="Proteomes" id="UP000799118">
    <property type="component" value="Unassembled WGS sequence"/>
</dbReference>
<dbReference type="AlphaFoldDB" id="A0A6A4IGH0"/>
<keyword evidence="2" id="KW-1185">Reference proteome</keyword>
<evidence type="ECO:0000313" key="2">
    <source>
        <dbReference type="Proteomes" id="UP000799118"/>
    </source>
</evidence>
<organism evidence="1 2">
    <name type="scientific">Gymnopus androsaceus JB14</name>
    <dbReference type="NCBI Taxonomy" id="1447944"/>
    <lineage>
        <taxon>Eukaryota</taxon>
        <taxon>Fungi</taxon>
        <taxon>Dikarya</taxon>
        <taxon>Basidiomycota</taxon>
        <taxon>Agaricomycotina</taxon>
        <taxon>Agaricomycetes</taxon>
        <taxon>Agaricomycetidae</taxon>
        <taxon>Agaricales</taxon>
        <taxon>Marasmiineae</taxon>
        <taxon>Omphalotaceae</taxon>
        <taxon>Gymnopus</taxon>
    </lineage>
</organism>
<name>A0A6A4IGH0_9AGAR</name>
<evidence type="ECO:0000313" key="1">
    <source>
        <dbReference type="EMBL" id="KAE9409080.1"/>
    </source>
</evidence>
<gene>
    <name evidence="1" type="ORF">BT96DRAFT_775497</name>
</gene>
<protein>
    <submittedName>
        <fullName evidence="1">Uncharacterized protein</fullName>
    </submittedName>
</protein>
<dbReference type="EMBL" id="ML769389">
    <property type="protein sequence ID" value="KAE9409080.1"/>
    <property type="molecule type" value="Genomic_DNA"/>
</dbReference>
<feature type="non-terminal residue" evidence="1">
    <location>
        <position position="1"/>
    </location>
</feature>